<proteinExistence type="predicted"/>
<dbReference type="RefSeq" id="WP_344325391.1">
    <property type="nucleotide sequence ID" value="NZ_BAAASZ010000027.1"/>
</dbReference>
<dbReference type="EMBL" id="BAAASZ010000027">
    <property type="protein sequence ID" value="GAA2452806.1"/>
    <property type="molecule type" value="Genomic_DNA"/>
</dbReference>
<name>A0ABP5XGK9_9ACTN</name>
<protein>
    <submittedName>
        <fullName evidence="2">Uncharacterized protein</fullName>
    </submittedName>
</protein>
<comment type="caution">
    <text evidence="2">The sequence shown here is derived from an EMBL/GenBank/DDBJ whole genome shotgun (WGS) entry which is preliminary data.</text>
</comment>
<gene>
    <name evidence="2" type="ORF">GCM10010405_40690</name>
</gene>
<evidence type="ECO:0000313" key="3">
    <source>
        <dbReference type="Proteomes" id="UP001501638"/>
    </source>
</evidence>
<evidence type="ECO:0000256" key="1">
    <source>
        <dbReference type="SAM" id="MobiDB-lite"/>
    </source>
</evidence>
<accession>A0ABP5XGK9</accession>
<reference evidence="3" key="1">
    <citation type="journal article" date="2019" name="Int. J. Syst. Evol. Microbiol.">
        <title>The Global Catalogue of Microorganisms (GCM) 10K type strain sequencing project: providing services to taxonomists for standard genome sequencing and annotation.</title>
        <authorList>
            <consortium name="The Broad Institute Genomics Platform"/>
            <consortium name="The Broad Institute Genome Sequencing Center for Infectious Disease"/>
            <person name="Wu L."/>
            <person name="Ma J."/>
        </authorList>
    </citation>
    <scope>NUCLEOTIDE SEQUENCE [LARGE SCALE GENOMIC DNA]</scope>
    <source>
        <strain evidence="3">JCM 6305</strain>
    </source>
</reference>
<keyword evidence="3" id="KW-1185">Reference proteome</keyword>
<evidence type="ECO:0000313" key="2">
    <source>
        <dbReference type="EMBL" id="GAA2452806.1"/>
    </source>
</evidence>
<feature type="region of interest" description="Disordered" evidence="1">
    <location>
        <begin position="48"/>
        <end position="68"/>
    </location>
</feature>
<feature type="region of interest" description="Disordered" evidence="1">
    <location>
        <begin position="1"/>
        <end position="20"/>
    </location>
</feature>
<feature type="compositionally biased region" description="Basic residues" evidence="1">
    <location>
        <begin position="1"/>
        <end position="13"/>
    </location>
</feature>
<sequence>MTAQHRRHARTRQARTAGNGIPRALLRAGLAVSAAGAAMISGAAGAVAAPAPSAPSSAPTSDLSVTGGALEPGKALEGAAHATGAAGIATAGALRPAKDQRIHPLAGTPVDPLSNTVVAQVADFKGVSTEPITEPFADGGTLRTLPAVGTVAALLPG</sequence>
<dbReference type="Proteomes" id="UP001501638">
    <property type="component" value="Unassembled WGS sequence"/>
</dbReference>
<feature type="compositionally biased region" description="Low complexity" evidence="1">
    <location>
        <begin position="48"/>
        <end position="64"/>
    </location>
</feature>
<organism evidence="2 3">
    <name type="scientific">Streptomyces macrosporus</name>
    <dbReference type="NCBI Taxonomy" id="44032"/>
    <lineage>
        <taxon>Bacteria</taxon>
        <taxon>Bacillati</taxon>
        <taxon>Actinomycetota</taxon>
        <taxon>Actinomycetes</taxon>
        <taxon>Kitasatosporales</taxon>
        <taxon>Streptomycetaceae</taxon>
        <taxon>Streptomyces</taxon>
    </lineage>
</organism>